<dbReference type="EMBL" id="AGNL01006278">
    <property type="protein sequence ID" value="EJK72163.1"/>
    <property type="molecule type" value="Genomic_DNA"/>
</dbReference>
<feature type="compositionally biased region" description="Low complexity" evidence="1">
    <location>
        <begin position="26"/>
        <end position="38"/>
    </location>
</feature>
<proteinExistence type="predicted"/>
<feature type="compositionally biased region" description="Gly residues" evidence="1">
    <location>
        <begin position="1"/>
        <end position="12"/>
    </location>
</feature>
<feature type="compositionally biased region" description="Basic and acidic residues" evidence="1">
    <location>
        <begin position="139"/>
        <end position="152"/>
    </location>
</feature>
<gene>
    <name evidence="2" type="ORF">THAOC_06331</name>
</gene>
<feature type="region of interest" description="Disordered" evidence="1">
    <location>
        <begin position="1"/>
        <end position="152"/>
    </location>
</feature>
<evidence type="ECO:0000313" key="3">
    <source>
        <dbReference type="Proteomes" id="UP000266841"/>
    </source>
</evidence>
<dbReference type="Proteomes" id="UP000266841">
    <property type="component" value="Unassembled WGS sequence"/>
</dbReference>
<keyword evidence="3" id="KW-1185">Reference proteome</keyword>
<feature type="region of interest" description="Disordered" evidence="1">
    <location>
        <begin position="261"/>
        <end position="299"/>
    </location>
</feature>
<name>K0T0K0_THAOC</name>
<sequence>LGRGRTAGGGAPPGRRLRVGQRDWGRAAPSAGRPACPRGARRARRGVGLVREEGPTAGGVAECGSDRRELSPPQRTVVASHTAGGEVGWHGRPGRQPDAAALSGCPDVVPLPRPSVPGTGRQSHGRDTRALGGPLARGSVDRDVPPSRRGAVEQDLLSSGRPVLVRRTVPPVQRTRRARETGEYQPRMRRKSPRIWAWDERERPSPVLVRHVRGTVGSRFIKVSEIADATINLTSGDEEKNLGQKMFCGARKGATGTTAFFGGGVGRSIPRRPPPADERHCPPVGAHSQLPVVAARERN</sequence>
<comment type="caution">
    <text evidence="2">The sequence shown here is derived from an EMBL/GenBank/DDBJ whole genome shotgun (WGS) entry which is preliminary data.</text>
</comment>
<accession>K0T0K0</accession>
<organism evidence="2 3">
    <name type="scientific">Thalassiosira oceanica</name>
    <name type="common">Marine diatom</name>
    <dbReference type="NCBI Taxonomy" id="159749"/>
    <lineage>
        <taxon>Eukaryota</taxon>
        <taxon>Sar</taxon>
        <taxon>Stramenopiles</taxon>
        <taxon>Ochrophyta</taxon>
        <taxon>Bacillariophyta</taxon>
        <taxon>Coscinodiscophyceae</taxon>
        <taxon>Thalassiosirophycidae</taxon>
        <taxon>Thalassiosirales</taxon>
        <taxon>Thalassiosiraceae</taxon>
        <taxon>Thalassiosira</taxon>
    </lineage>
</organism>
<evidence type="ECO:0000256" key="1">
    <source>
        <dbReference type="SAM" id="MobiDB-lite"/>
    </source>
</evidence>
<feature type="non-terminal residue" evidence="2">
    <location>
        <position position="1"/>
    </location>
</feature>
<evidence type="ECO:0000313" key="2">
    <source>
        <dbReference type="EMBL" id="EJK72163.1"/>
    </source>
</evidence>
<dbReference type="AlphaFoldDB" id="K0T0K0"/>
<protein>
    <submittedName>
        <fullName evidence="2">Uncharacterized protein</fullName>
    </submittedName>
</protein>
<reference evidence="2 3" key="1">
    <citation type="journal article" date="2012" name="Genome Biol.">
        <title>Genome and low-iron response of an oceanic diatom adapted to chronic iron limitation.</title>
        <authorList>
            <person name="Lommer M."/>
            <person name="Specht M."/>
            <person name="Roy A.S."/>
            <person name="Kraemer L."/>
            <person name="Andreson R."/>
            <person name="Gutowska M.A."/>
            <person name="Wolf J."/>
            <person name="Bergner S.V."/>
            <person name="Schilhabel M.B."/>
            <person name="Klostermeier U.C."/>
            <person name="Beiko R.G."/>
            <person name="Rosenstiel P."/>
            <person name="Hippler M."/>
            <person name="Laroche J."/>
        </authorList>
    </citation>
    <scope>NUCLEOTIDE SEQUENCE [LARGE SCALE GENOMIC DNA]</scope>
    <source>
        <strain evidence="2 3">CCMP1005</strain>
    </source>
</reference>